<dbReference type="Gene3D" id="1.10.600.10">
    <property type="entry name" value="Farnesyl Diphosphate Synthase"/>
    <property type="match status" value="4"/>
</dbReference>
<protein>
    <recommendedName>
        <fullName evidence="6">Farnesyl pyrophosphate synthase</fullName>
    </recommendedName>
</protein>
<dbReference type="CDD" id="cd00685">
    <property type="entry name" value="Trans_IPPS_HT"/>
    <property type="match status" value="2"/>
</dbReference>
<proteinExistence type="predicted"/>
<comment type="caution">
    <text evidence="7">The sequence shown here is derived from an EMBL/GenBank/DDBJ whole genome shotgun (WGS) entry which is preliminary data.</text>
</comment>
<dbReference type="GO" id="GO:0004161">
    <property type="term" value="F:dimethylallyltranstransferase activity"/>
    <property type="evidence" value="ECO:0007669"/>
    <property type="project" value="TreeGrafter"/>
</dbReference>
<dbReference type="InterPro" id="IPR033749">
    <property type="entry name" value="Polyprenyl_synt_CS"/>
</dbReference>
<sequence length="1443" mass="166798">MCAMNNIKFLRLLSRTRSVWAGYDKHPFLQLSARRTMQTSVSISQIMKEKEVFHDVLPGIIQNLQGSSKISQQPEVAAWVKQVLEHNLSGGKHSRGLITMLSYEMLEKPENITDEKLKLSRVLGWCVEMLQAYFIVADDIMDGSTTRRGMPCWYRMPNVGLGAINDSILIYCSIMETLDTYLGKTPHFVNVVKLFNEALTYTSIGQHLDYTTANHKKDYSLFTVDRYASIVKYKTSCYTFRLPILLGLSLVQNVDQAIYPDVNDICMKLGHLFQMQDDYIDCYGDESITGKAGTDIQEGKCSWLAVTALKHCNEAQRALFAQYYGRKEPEHVAIIKRLYDELRLPEIYREEETLVHDNIMSKVRSLPSETAPLRQIHSNNLSAPTPSVEKEKKAFQDVLPEFIDFVITTTKIKELPEVATWMEQVLKYVLPGGKLSRGLITSMGYKMFEEPEHFSERTQHDAHILGWCIQMMHASFLVLDDIADGATMRHNKPCWHLQRNVGLYAVNDALMMQQAMMDMLKIHFGKSPFYIDLINYFNEAMYRTTMGEHLDLCSNYNRNTDNVEVFSLNRLHDAAINKTSNYSFKLPIFAALLLVKNGGQLATTELHELCSEIGRLMQIQDDYLDVYGDETITGKTARDIQEGKGTWLSATALQRCDSAQLAIFKEYFGSNDLEHVKRIKQLYDELNLRHLYEQYELKMYEDLMRRIKEIIMAKLVRFNRLFYNQLRPLHSNNLSVPILNLEAEKKAFENVLPEFIDNVITRPKIKELPEVATWMKQLLEYTLTGGKLGRGLMASTGYKMFENPDDFSEKTQHSARLLGWCIEMLHTSLLVFDDVLDGGTVRHGKPSWHLRRSNSIHAFTDSMLIHHAMMDVIEMHFGNSPFYKNMTNYFHEGAYRAVIAEHMDLCSGYNKEIDNIEIFTMNHLRDIAIYKSAYYSFKLPLFAVLLLVKDGKNLATPELHDFCMELGILMQAQDDYLDAYGNETITGKNGRDIQEGKCTWFSVTALQHCNSAQLSIFKEYYGSNDLEHVNRIKQLYDELNLRHVYEQYELKITFVYADSSIKVKMANLFLRRTLSYNQFRTLHKTAIKYNAPVPITFNMYKNQQKFREVQAEVLNTLMSSPRFEHQLIDVEHWMTKLLDYTLEGGKRGRGLAVPFAYEMMEDPKHFTQENLHRARVLGWVVEIIQAYLLTVDDIVDASQTRRGKECWYLHSDVGLGAVNDCGLLLTCAVEVMDLYFGKEPIFSDLIKTTNRMLLQTSIGQYLDCSSGYSKEKNNLDKFTMELFNSIAYQKTGIYSFKFPMLLALTLVKDGKNKYSEEAQKIAWDLGRLLQFQNDYKDVFVDDMNTGKVGTDIQEGKLTWFAVTALQRCTEEQRSIFKENYGSDNPEHVKRIKQLFDELEMEKVYKESESELYNDLVRRIKTLPTKGETQFYLEILEACCKHLY</sequence>
<keyword evidence="3" id="KW-0479">Metal-binding</keyword>
<dbReference type="SFLD" id="SFLDG01017">
    <property type="entry name" value="Polyprenyl_Transferase_Like"/>
    <property type="match status" value="1"/>
</dbReference>
<evidence type="ECO:0000256" key="2">
    <source>
        <dbReference type="ARBA" id="ARBA00022679"/>
    </source>
</evidence>
<organism evidence="7 8">
    <name type="scientific">Spodoptera exigua</name>
    <name type="common">Beet armyworm</name>
    <name type="synonym">Noctua fulgens</name>
    <dbReference type="NCBI Taxonomy" id="7107"/>
    <lineage>
        <taxon>Eukaryota</taxon>
        <taxon>Metazoa</taxon>
        <taxon>Ecdysozoa</taxon>
        <taxon>Arthropoda</taxon>
        <taxon>Hexapoda</taxon>
        <taxon>Insecta</taxon>
        <taxon>Pterygota</taxon>
        <taxon>Neoptera</taxon>
        <taxon>Endopterygota</taxon>
        <taxon>Lepidoptera</taxon>
        <taxon>Glossata</taxon>
        <taxon>Ditrysia</taxon>
        <taxon>Noctuoidea</taxon>
        <taxon>Noctuidae</taxon>
        <taxon>Amphipyrinae</taxon>
        <taxon>Spodoptera</taxon>
    </lineage>
</organism>
<dbReference type="Proteomes" id="UP000648187">
    <property type="component" value="Unassembled WGS sequence"/>
</dbReference>
<dbReference type="GO" id="GO:0005737">
    <property type="term" value="C:cytoplasm"/>
    <property type="evidence" value="ECO:0007669"/>
    <property type="project" value="TreeGrafter"/>
</dbReference>
<evidence type="ECO:0000256" key="5">
    <source>
        <dbReference type="ARBA" id="ARBA00033740"/>
    </source>
</evidence>
<evidence type="ECO:0000256" key="6">
    <source>
        <dbReference type="ARBA" id="ARBA00034546"/>
    </source>
</evidence>
<dbReference type="InterPro" id="IPR008949">
    <property type="entry name" value="Isoprenoid_synthase_dom_sf"/>
</dbReference>
<comment type="cofactor">
    <cofactor evidence="1">
        <name>Mg(2+)</name>
        <dbReference type="ChEBI" id="CHEBI:18420"/>
    </cofactor>
</comment>
<dbReference type="PROSITE" id="PS00444">
    <property type="entry name" value="POLYPRENYL_SYNTHASE_2"/>
    <property type="match status" value="1"/>
</dbReference>
<dbReference type="SUPFAM" id="SSF48576">
    <property type="entry name" value="Terpenoid synthases"/>
    <property type="match status" value="4"/>
</dbReference>
<dbReference type="GO" id="GO:0042811">
    <property type="term" value="P:pheromone biosynthetic process"/>
    <property type="evidence" value="ECO:0007669"/>
    <property type="project" value="UniProtKB-ARBA"/>
</dbReference>
<dbReference type="GO" id="GO:0045337">
    <property type="term" value="P:farnesyl diphosphate biosynthetic process"/>
    <property type="evidence" value="ECO:0007669"/>
    <property type="project" value="TreeGrafter"/>
</dbReference>
<dbReference type="PANTHER" id="PTHR11525">
    <property type="entry name" value="FARNESYL-PYROPHOSPHATE SYNTHETASE"/>
    <property type="match status" value="1"/>
</dbReference>
<dbReference type="EMBL" id="JACKWZ010000001">
    <property type="protein sequence ID" value="KAF9424795.1"/>
    <property type="molecule type" value="Genomic_DNA"/>
</dbReference>
<dbReference type="PANTHER" id="PTHR11525:SF0">
    <property type="entry name" value="FARNESYL PYROPHOSPHATE SYNTHASE"/>
    <property type="match status" value="1"/>
</dbReference>
<dbReference type="Pfam" id="PF00348">
    <property type="entry name" value="polyprenyl_synt"/>
    <property type="match status" value="4"/>
</dbReference>
<keyword evidence="4" id="KW-0460">Magnesium</keyword>
<dbReference type="GO" id="GO:0046872">
    <property type="term" value="F:metal ion binding"/>
    <property type="evidence" value="ECO:0007669"/>
    <property type="project" value="UniProtKB-KW"/>
</dbReference>
<evidence type="ECO:0000256" key="1">
    <source>
        <dbReference type="ARBA" id="ARBA00001946"/>
    </source>
</evidence>
<keyword evidence="8" id="KW-1185">Reference proteome</keyword>
<keyword evidence="2" id="KW-0808">Transferase</keyword>
<accession>A0A835L9Z1</accession>
<dbReference type="SFLD" id="SFLDS00005">
    <property type="entry name" value="Isoprenoid_Synthase_Type_I"/>
    <property type="match status" value="4"/>
</dbReference>
<dbReference type="InterPro" id="IPR039702">
    <property type="entry name" value="FPS1-like"/>
</dbReference>
<dbReference type="GO" id="GO:0004337">
    <property type="term" value="F:(2E,6E)-farnesyl diphosphate synthase activity"/>
    <property type="evidence" value="ECO:0007669"/>
    <property type="project" value="TreeGrafter"/>
</dbReference>
<evidence type="ECO:0000313" key="8">
    <source>
        <dbReference type="Proteomes" id="UP000648187"/>
    </source>
</evidence>
<evidence type="ECO:0000256" key="4">
    <source>
        <dbReference type="ARBA" id="ARBA00022842"/>
    </source>
</evidence>
<evidence type="ECO:0000313" key="7">
    <source>
        <dbReference type="EMBL" id="KAF9424795.1"/>
    </source>
</evidence>
<dbReference type="PROSITE" id="PS00723">
    <property type="entry name" value="POLYPRENYL_SYNTHASE_1"/>
    <property type="match status" value="1"/>
</dbReference>
<gene>
    <name evidence="7" type="ORF">HW555_000096</name>
</gene>
<reference evidence="7" key="1">
    <citation type="submission" date="2020-08" db="EMBL/GenBank/DDBJ databases">
        <title>Spodoptera exigua strain:BAW_Kor-Di-RS1 Genome sequencing and assembly.</title>
        <authorList>
            <person name="Kim J."/>
            <person name="Nam H.Y."/>
            <person name="Kwon M."/>
            <person name="Choi J.H."/>
            <person name="Cho S.R."/>
            <person name="Kim G.-H."/>
        </authorList>
    </citation>
    <scope>NUCLEOTIDE SEQUENCE</scope>
    <source>
        <strain evidence="7">BAW_Kor-Di-RS1</strain>
        <tissue evidence="7">Whole-body</tissue>
    </source>
</reference>
<comment type="pathway">
    <text evidence="5">Pheromone biosynthesis.</text>
</comment>
<name>A0A835L9Z1_SPOEX</name>
<dbReference type="InterPro" id="IPR000092">
    <property type="entry name" value="Polyprenyl_synt"/>
</dbReference>
<evidence type="ECO:0000256" key="3">
    <source>
        <dbReference type="ARBA" id="ARBA00022723"/>
    </source>
</evidence>